<feature type="domain" description="Secretion system C-terminal sorting" evidence="8">
    <location>
        <begin position="493"/>
        <end position="574"/>
    </location>
</feature>
<keyword evidence="6" id="KW-0732">Signal</keyword>
<dbReference type="PRINTS" id="PR00723">
    <property type="entry name" value="SUBTILISIN"/>
</dbReference>
<name>A0AA37SMD2_9BACT</name>
<dbReference type="PROSITE" id="PS00138">
    <property type="entry name" value="SUBTILASE_SER"/>
    <property type="match status" value="1"/>
</dbReference>
<dbReference type="InterPro" id="IPR015500">
    <property type="entry name" value="Peptidase_S8_subtilisin-rel"/>
</dbReference>
<feature type="active site" description="Charge relay system" evidence="5">
    <location>
        <position position="408"/>
    </location>
</feature>
<feature type="active site" description="Charge relay system" evidence="5">
    <location>
        <position position="143"/>
    </location>
</feature>
<accession>A0AA37SMD2</accession>
<evidence type="ECO:0000256" key="1">
    <source>
        <dbReference type="ARBA" id="ARBA00011073"/>
    </source>
</evidence>
<dbReference type="Proteomes" id="UP001156666">
    <property type="component" value="Unassembled WGS sequence"/>
</dbReference>
<dbReference type="AlphaFoldDB" id="A0AA37SMD2"/>
<dbReference type="PANTHER" id="PTHR43806">
    <property type="entry name" value="PEPTIDASE S8"/>
    <property type="match status" value="1"/>
</dbReference>
<dbReference type="InterPro" id="IPR023828">
    <property type="entry name" value="Peptidase_S8_Ser-AS"/>
</dbReference>
<dbReference type="Pfam" id="PF00082">
    <property type="entry name" value="Peptidase_S8"/>
    <property type="match status" value="1"/>
</dbReference>
<evidence type="ECO:0000313" key="9">
    <source>
        <dbReference type="EMBL" id="GLR17378.1"/>
    </source>
</evidence>
<dbReference type="InterPro" id="IPR022398">
    <property type="entry name" value="Peptidase_S8_His-AS"/>
</dbReference>
<feature type="chain" id="PRO_5041301359" description="T9SS C-terminal target domain-containing protein" evidence="6">
    <location>
        <begin position="20"/>
        <end position="577"/>
    </location>
</feature>
<evidence type="ECO:0000256" key="4">
    <source>
        <dbReference type="ARBA" id="ARBA00022825"/>
    </source>
</evidence>
<dbReference type="EMBL" id="BSOH01000011">
    <property type="protein sequence ID" value="GLR17378.1"/>
    <property type="molecule type" value="Genomic_DNA"/>
</dbReference>
<evidence type="ECO:0000259" key="8">
    <source>
        <dbReference type="Pfam" id="PF18962"/>
    </source>
</evidence>
<dbReference type="PROSITE" id="PS51892">
    <property type="entry name" value="SUBTILASE"/>
    <property type="match status" value="1"/>
</dbReference>
<evidence type="ECO:0000256" key="5">
    <source>
        <dbReference type="PROSITE-ProRule" id="PRU01240"/>
    </source>
</evidence>
<dbReference type="GO" id="GO:0004252">
    <property type="term" value="F:serine-type endopeptidase activity"/>
    <property type="evidence" value="ECO:0007669"/>
    <property type="project" value="UniProtKB-UniRule"/>
</dbReference>
<proteinExistence type="inferred from homology"/>
<dbReference type="Gene3D" id="3.40.50.200">
    <property type="entry name" value="Peptidase S8/S53 domain"/>
    <property type="match status" value="1"/>
</dbReference>
<keyword evidence="3 5" id="KW-0378">Hydrolase</keyword>
<dbReference type="PANTHER" id="PTHR43806:SF11">
    <property type="entry name" value="CEREVISIN-RELATED"/>
    <property type="match status" value="1"/>
</dbReference>
<reference evidence="9" key="1">
    <citation type="journal article" date="2014" name="Int. J. Syst. Evol. Microbiol.">
        <title>Complete genome sequence of Corynebacterium casei LMG S-19264T (=DSM 44701T), isolated from a smear-ripened cheese.</title>
        <authorList>
            <consortium name="US DOE Joint Genome Institute (JGI-PGF)"/>
            <person name="Walter F."/>
            <person name="Albersmeier A."/>
            <person name="Kalinowski J."/>
            <person name="Ruckert C."/>
        </authorList>
    </citation>
    <scope>NUCLEOTIDE SEQUENCE</scope>
    <source>
        <strain evidence="9">NBRC 108769</strain>
    </source>
</reference>
<keyword evidence="2 5" id="KW-0645">Protease</keyword>
<organism evidence="9 10">
    <name type="scientific">Portibacter lacus</name>
    <dbReference type="NCBI Taxonomy" id="1099794"/>
    <lineage>
        <taxon>Bacteria</taxon>
        <taxon>Pseudomonadati</taxon>
        <taxon>Bacteroidota</taxon>
        <taxon>Saprospiria</taxon>
        <taxon>Saprospirales</taxon>
        <taxon>Haliscomenobacteraceae</taxon>
        <taxon>Portibacter</taxon>
    </lineage>
</organism>
<dbReference type="RefSeq" id="WP_235294088.1">
    <property type="nucleotide sequence ID" value="NZ_BSOH01000011.1"/>
</dbReference>
<evidence type="ECO:0000256" key="6">
    <source>
        <dbReference type="SAM" id="SignalP"/>
    </source>
</evidence>
<feature type="active site" description="Charge relay system" evidence="5">
    <location>
        <position position="235"/>
    </location>
</feature>
<comment type="similarity">
    <text evidence="1 5">Belongs to the peptidase S8 family.</text>
</comment>
<dbReference type="InterPro" id="IPR026444">
    <property type="entry name" value="Secre_tail"/>
</dbReference>
<sequence>MHKFLLIFSFIFWANFTFAQESEVIKGQCIVQLQENMDIAQVFNSRSFINIKDIEKISDPFNIYLIHFNEEISAYEDLASTLKANDAVLHIMPNMTVVPRRAPNDKHFSKQLTFERIQAEKAWDITTGGTTALGERIVVAILDSGFDDYLLDIEENLYINEIEQPGDANQDGCPGVCGVDDDNDGKIDEDLFGRIPSHPLYNPNAAGDDDENGYIDDRRGVNFENKTDVHPKQEHGTAVAGIIGAKGHNGIGVSGINWDVDMMLLSNTQSVGQIVEAYTYVYNQRRLYNETNGALGANVMVTNISSGIDNRFGSEFPMWCNLYDKLGSVGILSVGSTSNSETNVDEEGDLPTTCSSPYLISVTNTTLDDELYRGGFGPINIDLGAPGQGTLSTSITGTDNVDGFSGTSASAPHVAGALALFHSIPCEAFAQRYKDNPSLVLEIKDFLLKSTDPLPDLVGKTLSEGRLNIYETMIAFKDICPGNEGGDLAIKKVFPNPSFSYNEEINIEYISQDGETDYDFLIFDITGKLIYSKNFDPPVYGERVLNITPPTLASGVYYFVIRSEKEVASHKQVILPY</sequence>
<dbReference type="InterPro" id="IPR036852">
    <property type="entry name" value="Peptidase_S8/S53_dom_sf"/>
</dbReference>
<dbReference type="GO" id="GO:0006508">
    <property type="term" value="P:proteolysis"/>
    <property type="evidence" value="ECO:0007669"/>
    <property type="project" value="UniProtKB-KW"/>
</dbReference>
<dbReference type="InterPro" id="IPR000209">
    <property type="entry name" value="Peptidase_S8/S53_dom"/>
</dbReference>
<dbReference type="SUPFAM" id="SSF52743">
    <property type="entry name" value="Subtilisin-like"/>
    <property type="match status" value="1"/>
</dbReference>
<evidence type="ECO:0000256" key="2">
    <source>
        <dbReference type="ARBA" id="ARBA00022670"/>
    </source>
</evidence>
<comment type="caution">
    <text evidence="9">The sequence shown here is derived from an EMBL/GenBank/DDBJ whole genome shotgun (WGS) entry which is preliminary data.</text>
</comment>
<dbReference type="PROSITE" id="PS00137">
    <property type="entry name" value="SUBTILASE_HIS"/>
    <property type="match status" value="1"/>
</dbReference>
<dbReference type="Pfam" id="PF18962">
    <property type="entry name" value="Por_Secre_tail"/>
    <property type="match status" value="1"/>
</dbReference>
<protein>
    <recommendedName>
        <fullName evidence="11">T9SS C-terminal target domain-containing protein</fullName>
    </recommendedName>
</protein>
<feature type="signal peptide" evidence="6">
    <location>
        <begin position="1"/>
        <end position="19"/>
    </location>
</feature>
<keyword evidence="10" id="KW-1185">Reference proteome</keyword>
<evidence type="ECO:0000256" key="3">
    <source>
        <dbReference type="ARBA" id="ARBA00022801"/>
    </source>
</evidence>
<reference evidence="9" key="2">
    <citation type="submission" date="2023-01" db="EMBL/GenBank/DDBJ databases">
        <title>Draft genome sequence of Portibacter lacus strain NBRC 108769.</title>
        <authorList>
            <person name="Sun Q."/>
            <person name="Mori K."/>
        </authorList>
    </citation>
    <scope>NUCLEOTIDE SEQUENCE</scope>
    <source>
        <strain evidence="9">NBRC 108769</strain>
    </source>
</reference>
<dbReference type="InterPro" id="IPR050131">
    <property type="entry name" value="Peptidase_S8_subtilisin-like"/>
</dbReference>
<evidence type="ECO:0008006" key="11">
    <source>
        <dbReference type="Google" id="ProtNLM"/>
    </source>
</evidence>
<gene>
    <name evidence="9" type="ORF">GCM10007940_19930</name>
</gene>
<keyword evidence="4 5" id="KW-0720">Serine protease</keyword>
<dbReference type="NCBIfam" id="TIGR04183">
    <property type="entry name" value="Por_Secre_tail"/>
    <property type="match status" value="1"/>
</dbReference>
<feature type="domain" description="Peptidase S8/S53" evidence="7">
    <location>
        <begin position="134"/>
        <end position="422"/>
    </location>
</feature>
<evidence type="ECO:0000313" key="10">
    <source>
        <dbReference type="Proteomes" id="UP001156666"/>
    </source>
</evidence>
<evidence type="ECO:0000259" key="7">
    <source>
        <dbReference type="Pfam" id="PF00082"/>
    </source>
</evidence>